<dbReference type="Pfam" id="PF05037">
    <property type="entry name" value="DUF669"/>
    <property type="match status" value="1"/>
</dbReference>
<dbReference type="InterPro" id="IPR007731">
    <property type="entry name" value="DUF669"/>
</dbReference>
<evidence type="ECO:0008006" key="4">
    <source>
        <dbReference type="Google" id="ProtNLM"/>
    </source>
</evidence>
<feature type="region of interest" description="Disordered" evidence="1">
    <location>
        <begin position="158"/>
        <end position="185"/>
    </location>
</feature>
<dbReference type="RefSeq" id="WP_056953423.1">
    <property type="nucleotide sequence ID" value="NZ_AZFK01000005.1"/>
</dbReference>
<dbReference type="AlphaFoldDB" id="A0A0R1ULG4"/>
<organism evidence="2 3">
    <name type="scientific">Limosilactobacillus ingluviei DSM 15946</name>
    <dbReference type="NCBI Taxonomy" id="1423760"/>
    <lineage>
        <taxon>Bacteria</taxon>
        <taxon>Bacillati</taxon>
        <taxon>Bacillota</taxon>
        <taxon>Bacilli</taxon>
        <taxon>Lactobacillales</taxon>
        <taxon>Lactobacillaceae</taxon>
        <taxon>Limosilactobacillus</taxon>
    </lineage>
</organism>
<comment type="caution">
    <text evidence="2">The sequence shown here is derived from an EMBL/GenBank/DDBJ whole genome shotgun (WGS) entry which is preliminary data.</text>
</comment>
<name>A0A0R1ULG4_9LACO</name>
<evidence type="ECO:0000256" key="1">
    <source>
        <dbReference type="SAM" id="MobiDB-lite"/>
    </source>
</evidence>
<reference evidence="2 3" key="1">
    <citation type="journal article" date="2015" name="Genome Announc.">
        <title>Expanding the biotechnology potential of lactobacilli through comparative genomics of 213 strains and associated genera.</title>
        <authorList>
            <person name="Sun Z."/>
            <person name="Harris H.M."/>
            <person name="McCann A."/>
            <person name="Guo C."/>
            <person name="Argimon S."/>
            <person name="Zhang W."/>
            <person name="Yang X."/>
            <person name="Jeffery I.B."/>
            <person name="Cooney J.C."/>
            <person name="Kagawa T.F."/>
            <person name="Liu W."/>
            <person name="Song Y."/>
            <person name="Salvetti E."/>
            <person name="Wrobel A."/>
            <person name="Rasinkangas P."/>
            <person name="Parkhill J."/>
            <person name="Rea M.C."/>
            <person name="O'Sullivan O."/>
            <person name="Ritari J."/>
            <person name="Douillard F.P."/>
            <person name="Paul Ross R."/>
            <person name="Yang R."/>
            <person name="Briner A.E."/>
            <person name="Felis G.E."/>
            <person name="de Vos W.M."/>
            <person name="Barrangou R."/>
            <person name="Klaenhammer T.R."/>
            <person name="Caufield P.W."/>
            <person name="Cui Y."/>
            <person name="Zhang H."/>
            <person name="O'Toole P.W."/>
        </authorList>
    </citation>
    <scope>NUCLEOTIDE SEQUENCE [LARGE SCALE GENOMIC DNA]</scope>
    <source>
        <strain evidence="2 3">DSM 15946</strain>
    </source>
</reference>
<accession>A0A0R1ULG4</accession>
<dbReference type="EMBL" id="AZFK01000005">
    <property type="protein sequence ID" value="KRL92346.1"/>
    <property type="molecule type" value="Genomic_DNA"/>
</dbReference>
<proteinExistence type="predicted"/>
<protein>
    <recommendedName>
        <fullName evidence="4">Single stranded binding protein</fullName>
    </recommendedName>
</protein>
<sequence>MPFLTTDYSNTSNSYGPLPEGDYEFVIEDVQEQATKGGSESLHFDLIVRNDLDQALPETNGKYHNQHLWVDEWKRRETQQYDNNNLMYFLKAAGIPEGTPINTMEDFFAIMQGKPVRMHIKVTDNTYNGTTTKVNRPAPWDWQPSKFPQVAHQWKKGMAPANQSTPSNGAMPFAGQPQPVENVPF</sequence>
<gene>
    <name evidence="2" type="ORF">FC43_GL002000</name>
</gene>
<evidence type="ECO:0000313" key="3">
    <source>
        <dbReference type="Proteomes" id="UP000050816"/>
    </source>
</evidence>
<dbReference type="PATRIC" id="fig|1423760.3.peg.2099"/>
<evidence type="ECO:0000313" key="2">
    <source>
        <dbReference type="EMBL" id="KRL92346.1"/>
    </source>
</evidence>
<dbReference type="Proteomes" id="UP000050816">
    <property type="component" value="Unassembled WGS sequence"/>
</dbReference>